<dbReference type="InterPro" id="IPR008401">
    <property type="entry name" value="Apc13"/>
</dbReference>
<dbReference type="OrthoDB" id="2206027at2759"/>
<sequence>MKAVIASLSPSIPYNLYQHMQTDSTFNYLHWDMPNLPILADEWIGLQIPEEPIAVPEEYDAAQNDDDSEVKITLPKRSKKQKWDHNPMED</sequence>
<keyword evidence="2" id="KW-0132">Cell division</keyword>
<proteinExistence type="inferred from homology"/>
<accession>A0A068SGI3</accession>
<dbReference type="GO" id="GO:0005680">
    <property type="term" value="C:anaphase-promoting complex"/>
    <property type="evidence" value="ECO:0007669"/>
    <property type="project" value="InterPro"/>
</dbReference>
<dbReference type="Pfam" id="PF05839">
    <property type="entry name" value="Apc13p"/>
    <property type="match status" value="1"/>
</dbReference>
<evidence type="ECO:0000256" key="3">
    <source>
        <dbReference type="ARBA" id="ARBA00022776"/>
    </source>
</evidence>
<dbReference type="EMBL" id="CBTN010000129">
    <property type="protein sequence ID" value="CDH61080.1"/>
    <property type="molecule type" value="Genomic_DNA"/>
</dbReference>
<evidence type="ECO:0000256" key="5">
    <source>
        <dbReference type="ARBA" id="ARBA00023306"/>
    </source>
</evidence>
<gene>
    <name evidence="7" type="ORF">LCOR_11856.1</name>
</gene>
<keyword evidence="4" id="KW-0833">Ubl conjugation pathway</keyword>
<evidence type="ECO:0000256" key="2">
    <source>
        <dbReference type="ARBA" id="ARBA00022618"/>
    </source>
</evidence>
<evidence type="ECO:0000313" key="7">
    <source>
        <dbReference type="EMBL" id="CDH61080.1"/>
    </source>
</evidence>
<dbReference type="Proteomes" id="UP000027586">
    <property type="component" value="Unassembled WGS sequence"/>
</dbReference>
<feature type="compositionally biased region" description="Basic and acidic residues" evidence="6">
    <location>
        <begin position="81"/>
        <end position="90"/>
    </location>
</feature>
<evidence type="ECO:0000256" key="4">
    <source>
        <dbReference type="ARBA" id="ARBA00022786"/>
    </source>
</evidence>
<evidence type="ECO:0000313" key="8">
    <source>
        <dbReference type="Proteomes" id="UP000027586"/>
    </source>
</evidence>
<dbReference type="AlphaFoldDB" id="A0A068SGI3"/>
<keyword evidence="3" id="KW-0498">Mitosis</keyword>
<organism evidence="7 8">
    <name type="scientific">Lichtheimia corymbifera JMRC:FSU:9682</name>
    <dbReference type="NCBI Taxonomy" id="1263082"/>
    <lineage>
        <taxon>Eukaryota</taxon>
        <taxon>Fungi</taxon>
        <taxon>Fungi incertae sedis</taxon>
        <taxon>Mucoromycota</taxon>
        <taxon>Mucoromycotina</taxon>
        <taxon>Mucoromycetes</taxon>
        <taxon>Mucorales</taxon>
        <taxon>Lichtheimiaceae</taxon>
        <taxon>Lichtheimia</taxon>
    </lineage>
</organism>
<keyword evidence="5" id="KW-0131">Cell cycle</keyword>
<evidence type="ECO:0000256" key="1">
    <source>
        <dbReference type="ARBA" id="ARBA00006940"/>
    </source>
</evidence>
<name>A0A068SGI3_9FUNG</name>
<protein>
    <submittedName>
        <fullName evidence="7">Uncharacterized protein</fullName>
    </submittedName>
</protein>
<keyword evidence="8" id="KW-1185">Reference proteome</keyword>
<comment type="caution">
    <text evidence="7">The sequence shown here is derived from an EMBL/GenBank/DDBJ whole genome shotgun (WGS) entry which is preliminary data.</text>
</comment>
<evidence type="ECO:0000256" key="6">
    <source>
        <dbReference type="SAM" id="MobiDB-lite"/>
    </source>
</evidence>
<dbReference type="GO" id="GO:0051301">
    <property type="term" value="P:cell division"/>
    <property type="evidence" value="ECO:0007669"/>
    <property type="project" value="UniProtKB-KW"/>
</dbReference>
<feature type="region of interest" description="Disordered" evidence="6">
    <location>
        <begin position="60"/>
        <end position="90"/>
    </location>
</feature>
<comment type="similarity">
    <text evidence="1">Belongs to the APC13 family.</text>
</comment>
<dbReference type="VEuPathDB" id="FungiDB:LCOR_11856.1"/>
<reference evidence="7" key="1">
    <citation type="submission" date="2013-08" db="EMBL/GenBank/DDBJ databases">
        <title>Gene expansion shapes genome architecture in the human pathogen Lichtheimia corymbifera: an evolutionary genomics analysis in the ancient terrestrial Mucorales (Mucoromycotina).</title>
        <authorList>
            <person name="Schwartze V.U."/>
            <person name="Winter S."/>
            <person name="Shelest E."/>
            <person name="Marcet-Houben M."/>
            <person name="Horn F."/>
            <person name="Wehner S."/>
            <person name="Hoffmann K."/>
            <person name="Riege K."/>
            <person name="Sammeth M."/>
            <person name="Nowrousian M."/>
            <person name="Valiante V."/>
            <person name="Linde J."/>
            <person name="Jacobsen I.D."/>
            <person name="Marz M."/>
            <person name="Brakhage A.A."/>
            <person name="Gabaldon T."/>
            <person name="Bocker S."/>
            <person name="Voigt K."/>
        </authorList>
    </citation>
    <scope>NUCLEOTIDE SEQUENCE [LARGE SCALE GENOMIC DNA]</scope>
    <source>
        <strain evidence="7">FSU 9682</strain>
    </source>
</reference>